<dbReference type="InterPro" id="IPR013087">
    <property type="entry name" value="Znf_C2H2_type"/>
</dbReference>
<proteinExistence type="predicted"/>
<evidence type="ECO:0000313" key="11">
    <source>
        <dbReference type="Proteomes" id="UP001154282"/>
    </source>
</evidence>
<name>A0AAV0HRE6_9ROSI</name>
<dbReference type="FunFam" id="3.30.1490.490:FF:000001">
    <property type="entry name" value="cell growth-regulating nucleolar protein-like"/>
    <property type="match status" value="1"/>
</dbReference>
<dbReference type="Pfam" id="PF12874">
    <property type="entry name" value="zf-met"/>
    <property type="match status" value="1"/>
</dbReference>
<evidence type="ECO:0000256" key="4">
    <source>
        <dbReference type="ARBA" id="ARBA00022771"/>
    </source>
</evidence>
<evidence type="ECO:0000259" key="9">
    <source>
        <dbReference type="SMART" id="SM00451"/>
    </source>
</evidence>
<evidence type="ECO:0000256" key="6">
    <source>
        <dbReference type="ARBA" id="ARBA00023242"/>
    </source>
</evidence>
<sequence>MVWFQCDDCGEELKKPKLSNHFRRCSASKLSCIDCGVTFSPDTVQGHTQCISEAEKYGPKGQGNPAVNGATPKSKDSKQKPDVDINVGLSLRPPWYCSLCNTQATSKQALLLHADGKKHRAKARAFHAGRQPKQTEDVVQGIIPIDCTVTENGPGEKPTSDGANTDGKLEDGVLPSEKKRKLDVLDNNGDVCVKMGKGDSKAETPSDVVQVGSVNACETDGKSKKVKRNEMRTDKKLESLSPEEHTENKIKWKKLIKAALKSNPDGAMKLKKLEKHVKKLLQESGKGVDQDELGNILQQKVNSNSRFTIDGKYVRLVARV</sequence>
<dbReference type="Proteomes" id="UP001154282">
    <property type="component" value="Unassembled WGS sequence"/>
</dbReference>
<reference evidence="10" key="1">
    <citation type="submission" date="2022-08" db="EMBL/GenBank/DDBJ databases">
        <authorList>
            <person name="Gutierrez-Valencia J."/>
        </authorList>
    </citation>
    <scope>NUCLEOTIDE SEQUENCE</scope>
</reference>
<dbReference type="EMBL" id="CAMGYJ010000002">
    <property type="protein sequence ID" value="CAI0387412.1"/>
    <property type="molecule type" value="Genomic_DNA"/>
</dbReference>
<keyword evidence="5" id="KW-0862">Zinc</keyword>
<feature type="domain" description="U1-type" evidence="9">
    <location>
        <begin position="92"/>
        <end position="126"/>
    </location>
</feature>
<dbReference type="GO" id="GO:0008270">
    <property type="term" value="F:zinc ion binding"/>
    <property type="evidence" value="ECO:0007669"/>
    <property type="project" value="UniProtKB-KW"/>
</dbReference>
<dbReference type="PANTHER" id="PTHR13100:SF10">
    <property type="entry name" value="CELL GROWTH-REGULATING NUCLEOLAR PROTEIN"/>
    <property type="match status" value="1"/>
</dbReference>
<evidence type="ECO:0000256" key="5">
    <source>
        <dbReference type="ARBA" id="ARBA00022833"/>
    </source>
</evidence>
<keyword evidence="4 7" id="KW-0863">Zinc-finger</keyword>
<dbReference type="InterPro" id="IPR036236">
    <property type="entry name" value="Znf_C2H2_sf"/>
</dbReference>
<evidence type="ECO:0000256" key="7">
    <source>
        <dbReference type="PROSITE-ProRule" id="PRU01145"/>
    </source>
</evidence>
<dbReference type="Gene3D" id="3.30.160.60">
    <property type="entry name" value="Classic Zinc Finger"/>
    <property type="match status" value="1"/>
</dbReference>
<dbReference type="AlphaFoldDB" id="A0AAV0HRE6"/>
<dbReference type="GO" id="GO:0000122">
    <property type="term" value="P:negative regulation of transcription by RNA polymerase II"/>
    <property type="evidence" value="ECO:0007669"/>
    <property type="project" value="TreeGrafter"/>
</dbReference>
<dbReference type="SUPFAM" id="SSF57667">
    <property type="entry name" value="beta-beta-alpha zinc fingers"/>
    <property type="match status" value="3"/>
</dbReference>
<dbReference type="PROSITE" id="PS51804">
    <property type="entry name" value="ZF_C2HC_LYAR"/>
    <property type="match status" value="2"/>
</dbReference>
<dbReference type="Pfam" id="PF08790">
    <property type="entry name" value="zf-LYAR"/>
    <property type="match status" value="1"/>
</dbReference>
<keyword evidence="11" id="KW-1185">Reference proteome</keyword>
<evidence type="ECO:0000313" key="10">
    <source>
        <dbReference type="EMBL" id="CAI0387412.1"/>
    </source>
</evidence>
<keyword evidence="2" id="KW-0479">Metal-binding</keyword>
<dbReference type="Gene3D" id="3.30.1490.490">
    <property type="match status" value="1"/>
</dbReference>
<feature type="region of interest" description="Disordered" evidence="8">
    <location>
        <begin position="55"/>
        <end position="84"/>
    </location>
</feature>
<accession>A0AAV0HRE6</accession>
<dbReference type="InterPro" id="IPR058719">
    <property type="entry name" value="WHD_LYAR"/>
</dbReference>
<dbReference type="GO" id="GO:0003677">
    <property type="term" value="F:DNA binding"/>
    <property type="evidence" value="ECO:0007669"/>
    <property type="project" value="InterPro"/>
</dbReference>
<dbReference type="FunFam" id="3.30.160.60:FF:001583">
    <property type="entry name" value="UBP1-associated proteins 1C"/>
    <property type="match status" value="1"/>
</dbReference>
<comment type="caution">
    <text evidence="10">The sequence shown here is derived from an EMBL/GenBank/DDBJ whole genome shotgun (WGS) entry which is preliminary data.</text>
</comment>
<feature type="region of interest" description="Disordered" evidence="8">
    <location>
        <begin position="148"/>
        <end position="172"/>
    </location>
</feature>
<evidence type="ECO:0000256" key="1">
    <source>
        <dbReference type="ARBA" id="ARBA00004123"/>
    </source>
</evidence>
<evidence type="ECO:0000256" key="3">
    <source>
        <dbReference type="ARBA" id="ARBA00022737"/>
    </source>
</evidence>
<dbReference type="InterPro" id="IPR039999">
    <property type="entry name" value="LYAR"/>
</dbReference>
<dbReference type="PANTHER" id="PTHR13100">
    <property type="entry name" value="CELL GROWTH-REGULATING NUCLEOLAR PROTEIN LYAR"/>
    <property type="match status" value="1"/>
</dbReference>
<dbReference type="InterPro" id="IPR003604">
    <property type="entry name" value="Matrin/U1-like-C_Znf_C2H2"/>
</dbReference>
<evidence type="ECO:0000256" key="2">
    <source>
        <dbReference type="ARBA" id="ARBA00022723"/>
    </source>
</evidence>
<dbReference type="InterPro" id="IPR014898">
    <property type="entry name" value="Znf_C2H2_LYAR"/>
</dbReference>
<dbReference type="Pfam" id="PF25879">
    <property type="entry name" value="WHD_LYAR"/>
    <property type="match status" value="1"/>
</dbReference>
<organism evidence="10 11">
    <name type="scientific">Linum tenue</name>
    <dbReference type="NCBI Taxonomy" id="586396"/>
    <lineage>
        <taxon>Eukaryota</taxon>
        <taxon>Viridiplantae</taxon>
        <taxon>Streptophyta</taxon>
        <taxon>Embryophyta</taxon>
        <taxon>Tracheophyta</taxon>
        <taxon>Spermatophyta</taxon>
        <taxon>Magnoliopsida</taxon>
        <taxon>eudicotyledons</taxon>
        <taxon>Gunneridae</taxon>
        <taxon>Pentapetalae</taxon>
        <taxon>rosids</taxon>
        <taxon>fabids</taxon>
        <taxon>Malpighiales</taxon>
        <taxon>Linaceae</taxon>
        <taxon>Linum</taxon>
    </lineage>
</organism>
<keyword evidence="3" id="KW-0677">Repeat</keyword>
<evidence type="ECO:0000256" key="8">
    <source>
        <dbReference type="SAM" id="MobiDB-lite"/>
    </source>
</evidence>
<dbReference type="SMART" id="SM00451">
    <property type="entry name" value="ZnF_U1"/>
    <property type="match status" value="1"/>
</dbReference>
<comment type="subcellular location">
    <subcellularLocation>
        <location evidence="1">Nucleus</location>
    </subcellularLocation>
</comment>
<protein>
    <recommendedName>
        <fullName evidence="9">U1-type domain-containing protein</fullName>
    </recommendedName>
</protein>
<gene>
    <name evidence="10" type="ORF">LITE_LOCUS5442</name>
</gene>
<dbReference type="GO" id="GO:0006364">
    <property type="term" value="P:rRNA processing"/>
    <property type="evidence" value="ECO:0007669"/>
    <property type="project" value="TreeGrafter"/>
</dbReference>
<keyword evidence="6" id="KW-0539">Nucleus</keyword>
<dbReference type="GO" id="GO:0005730">
    <property type="term" value="C:nucleolus"/>
    <property type="evidence" value="ECO:0007669"/>
    <property type="project" value="TreeGrafter"/>
</dbReference>
<feature type="compositionally biased region" description="Basic and acidic residues" evidence="8">
    <location>
        <begin position="73"/>
        <end position="83"/>
    </location>
</feature>